<proteinExistence type="predicted"/>
<dbReference type="Pfam" id="PF01590">
    <property type="entry name" value="GAF"/>
    <property type="match status" value="1"/>
</dbReference>
<dbReference type="RefSeq" id="WP_012470300.1">
    <property type="nucleotide sequence ID" value="NC_010814.1"/>
</dbReference>
<dbReference type="Gene3D" id="3.30.450.40">
    <property type="match status" value="1"/>
</dbReference>
<accession>B3E4M8</accession>
<evidence type="ECO:0000259" key="1">
    <source>
        <dbReference type="SMART" id="SM00065"/>
    </source>
</evidence>
<sequence>MPQKENDNIAHDKLKAMMEMAALVNSSHERSVIMDHAVKSVCRLTGAEAGSLLLLDEFTGHLDFEVVTGGREELLPFFRVPKGQGIAGWVAQNDLPIIVQDVQSDERFFKFTDQELGFTTRDMIAVPLRVNGTVIGVLQAINKNSGSFNHDDLKLAMAFANQIASIINKTDKEQPHCSTSSA</sequence>
<organism evidence="2 3">
    <name type="scientific">Trichlorobacter lovleyi (strain ATCC BAA-1151 / DSM 17278 / SZ)</name>
    <name type="common">Geobacter lovleyi</name>
    <dbReference type="NCBI Taxonomy" id="398767"/>
    <lineage>
        <taxon>Bacteria</taxon>
        <taxon>Pseudomonadati</taxon>
        <taxon>Thermodesulfobacteriota</taxon>
        <taxon>Desulfuromonadia</taxon>
        <taxon>Geobacterales</taxon>
        <taxon>Geobacteraceae</taxon>
        <taxon>Trichlorobacter</taxon>
    </lineage>
</organism>
<dbReference type="HOGENOM" id="CLU_1480041_0_0_7"/>
<gene>
    <name evidence="2" type="ordered locus">Glov_2248</name>
</gene>
<dbReference type="OrthoDB" id="5505169at2"/>
<dbReference type="InterPro" id="IPR003018">
    <property type="entry name" value="GAF"/>
</dbReference>
<dbReference type="eggNOG" id="COG2203">
    <property type="taxonomic scope" value="Bacteria"/>
</dbReference>
<evidence type="ECO:0000313" key="2">
    <source>
        <dbReference type="EMBL" id="ACD95964.1"/>
    </source>
</evidence>
<protein>
    <submittedName>
        <fullName evidence="2">Putative GAF sensor protein</fullName>
    </submittedName>
</protein>
<name>B3E4M8_TRIL1</name>
<dbReference type="SMART" id="SM00065">
    <property type="entry name" value="GAF"/>
    <property type="match status" value="1"/>
</dbReference>
<dbReference type="STRING" id="398767.Glov_2248"/>
<dbReference type="Proteomes" id="UP000002420">
    <property type="component" value="Chromosome"/>
</dbReference>
<keyword evidence="3" id="KW-1185">Reference proteome</keyword>
<dbReference type="PANTHER" id="PTHR43155">
    <property type="entry name" value="CYCLIC DI-GMP PHOSPHODIESTERASE PA4108-RELATED"/>
    <property type="match status" value="1"/>
</dbReference>
<dbReference type="KEGG" id="glo:Glov_2248"/>
<reference evidence="2 3" key="1">
    <citation type="submission" date="2008-05" db="EMBL/GenBank/DDBJ databases">
        <title>Complete sequence of chromosome of Geobacter lovleyi SZ.</title>
        <authorList>
            <consortium name="US DOE Joint Genome Institute"/>
            <person name="Lucas S."/>
            <person name="Copeland A."/>
            <person name="Lapidus A."/>
            <person name="Glavina del Rio T."/>
            <person name="Dalin E."/>
            <person name="Tice H."/>
            <person name="Bruce D."/>
            <person name="Goodwin L."/>
            <person name="Pitluck S."/>
            <person name="Chertkov O."/>
            <person name="Meincke L."/>
            <person name="Brettin T."/>
            <person name="Detter J.C."/>
            <person name="Han C."/>
            <person name="Tapia R."/>
            <person name="Kuske C.R."/>
            <person name="Schmutz J."/>
            <person name="Larimer F."/>
            <person name="Land M."/>
            <person name="Hauser L."/>
            <person name="Kyrpides N."/>
            <person name="Mikhailova N."/>
            <person name="Sung Y."/>
            <person name="Fletcher K.E."/>
            <person name="Ritalahti K.M."/>
            <person name="Loeffler F.E."/>
            <person name="Richardson P."/>
        </authorList>
    </citation>
    <scope>NUCLEOTIDE SEQUENCE [LARGE SCALE GENOMIC DNA]</scope>
    <source>
        <strain evidence="3">ATCC BAA-1151 / DSM 17278 / SZ</strain>
    </source>
</reference>
<dbReference type="AlphaFoldDB" id="B3E4M8"/>
<dbReference type="InterPro" id="IPR029016">
    <property type="entry name" value="GAF-like_dom_sf"/>
</dbReference>
<evidence type="ECO:0000313" key="3">
    <source>
        <dbReference type="Proteomes" id="UP000002420"/>
    </source>
</evidence>
<dbReference type="PANTHER" id="PTHR43155:SF2">
    <property type="entry name" value="CYCLIC DI-GMP PHOSPHODIESTERASE PA4108"/>
    <property type="match status" value="1"/>
</dbReference>
<dbReference type="SUPFAM" id="SSF55781">
    <property type="entry name" value="GAF domain-like"/>
    <property type="match status" value="1"/>
</dbReference>
<feature type="domain" description="GAF" evidence="1">
    <location>
        <begin position="29"/>
        <end position="177"/>
    </location>
</feature>
<dbReference type="EMBL" id="CP001089">
    <property type="protein sequence ID" value="ACD95964.1"/>
    <property type="molecule type" value="Genomic_DNA"/>
</dbReference>